<evidence type="ECO:0000313" key="8">
    <source>
        <dbReference type="Proteomes" id="UP000469440"/>
    </source>
</evidence>
<dbReference type="RefSeq" id="WP_156990261.1">
    <property type="nucleotide sequence ID" value="NZ_VWXL01000048.1"/>
</dbReference>
<keyword evidence="8" id="KW-1185">Reference proteome</keyword>
<dbReference type="InterPro" id="IPR027417">
    <property type="entry name" value="P-loop_NTPase"/>
</dbReference>
<evidence type="ECO:0000256" key="2">
    <source>
        <dbReference type="ARBA" id="ARBA00008806"/>
    </source>
</evidence>
<dbReference type="InterPro" id="IPR003688">
    <property type="entry name" value="TraG/VirD4"/>
</dbReference>
<evidence type="ECO:0000256" key="4">
    <source>
        <dbReference type="ARBA" id="ARBA00022692"/>
    </source>
</evidence>
<evidence type="ECO:0000256" key="6">
    <source>
        <dbReference type="ARBA" id="ARBA00023136"/>
    </source>
</evidence>
<keyword evidence="3" id="KW-1003">Cell membrane</keyword>
<reference evidence="7 8" key="1">
    <citation type="submission" date="2019-09" db="EMBL/GenBank/DDBJ databases">
        <title>Genome sequence of Clostridium sp. EA1.</title>
        <authorList>
            <person name="Poehlein A."/>
            <person name="Bengelsdorf F.R."/>
            <person name="Daniel R."/>
        </authorList>
    </citation>
    <scope>NUCLEOTIDE SEQUENCE [LARGE SCALE GENOMIC DNA]</scope>
    <source>
        <strain evidence="7 8">EA1</strain>
    </source>
</reference>
<dbReference type="GO" id="GO:0005886">
    <property type="term" value="C:plasma membrane"/>
    <property type="evidence" value="ECO:0007669"/>
    <property type="project" value="UniProtKB-SubCell"/>
</dbReference>
<evidence type="ECO:0000256" key="5">
    <source>
        <dbReference type="ARBA" id="ARBA00022989"/>
    </source>
</evidence>
<protein>
    <submittedName>
        <fullName evidence="7">Type IV secretory system Conjugative DNA transfer</fullName>
    </submittedName>
</protein>
<dbReference type="OrthoDB" id="9766496at2"/>
<dbReference type="PANTHER" id="PTHR37937:SF1">
    <property type="entry name" value="CONJUGATIVE TRANSFER: DNA TRANSPORT"/>
    <property type="match status" value="1"/>
</dbReference>
<dbReference type="Gene3D" id="3.40.50.300">
    <property type="entry name" value="P-loop containing nucleotide triphosphate hydrolases"/>
    <property type="match status" value="1"/>
</dbReference>
<gene>
    <name evidence="7" type="ORF">CAFE_15230</name>
</gene>
<accession>A0A6N8HYZ6</accession>
<dbReference type="Pfam" id="PF02534">
    <property type="entry name" value="T4SS-DNA_transf"/>
    <property type="match status" value="1"/>
</dbReference>
<name>A0A6N8HYZ6_9FIRM</name>
<evidence type="ECO:0000256" key="3">
    <source>
        <dbReference type="ARBA" id="ARBA00022475"/>
    </source>
</evidence>
<dbReference type="Proteomes" id="UP000469440">
    <property type="component" value="Unassembled WGS sequence"/>
</dbReference>
<proteinExistence type="inferred from homology"/>
<comment type="caution">
    <text evidence="7">The sequence shown here is derived from an EMBL/GenBank/DDBJ whole genome shotgun (WGS) entry which is preliminary data.</text>
</comment>
<dbReference type="CDD" id="cd01127">
    <property type="entry name" value="TrwB_TraG_TraD_VirD4"/>
    <property type="match status" value="1"/>
</dbReference>
<dbReference type="PANTHER" id="PTHR37937">
    <property type="entry name" value="CONJUGATIVE TRANSFER: DNA TRANSPORT"/>
    <property type="match status" value="1"/>
</dbReference>
<dbReference type="SUPFAM" id="SSF52540">
    <property type="entry name" value="P-loop containing nucleoside triphosphate hydrolases"/>
    <property type="match status" value="1"/>
</dbReference>
<comment type="similarity">
    <text evidence="2">Belongs to the VirD4/TraG family.</text>
</comment>
<dbReference type="AlphaFoldDB" id="A0A6N8HYZ6"/>
<sequence length="565" mass="64617">MTKKKNPVLLFLAQFILIFALLNILLALVSYKLKIQTDLKVVEGVSAGVSLVLCVMNFRPKKRSEYKDIEHGSARWGKKKDIAPYIDPVFRNNIILSCREFLSMNMWKTRRDCHVFVVGGSGSGKSKFYAKPNVMQMNASYVITDPSGEHMRDEGKMLEDHGYKVKVFNVVDMEDSLHFNPFHYYKEPEDIIRFVELFIANTNGGTSQNSSGDMGFWNNCEKLWFMAHIAYVMETCLEEEKNMNSVVLLLNNSEAREDDESYKSAVDILFDELEQKNPDSFAVKQYKKYKLAAGKTAKSILISVGVRLANFDIPKVARLFEDDELELDKMGDEKTALFIIVSDTDKTFNYIVAMLLDILWKSLAKIADHQPEHHLTIPVRCILDEIANIGFFPDLHIMIGVLRKRWVSLELLFQNLNQLKALYKDNWATIEGNCDTTVFLGGKGEDTTKYVSNDLLGKATIDTKSYGGGGTASSLGQNSYNFNEQKSGRNLLDETEVARLKDDECIVQIRGLQPFKSKKYNPEDHENYKYLADSNKRNTYRFHRGMDLENAEIHYVTLDLKEETK</sequence>
<evidence type="ECO:0000256" key="1">
    <source>
        <dbReference type="ARBA" id="ARBA00004651"/>
    </source>
</evidence>
<evidence type="ECO:0000313" key="7">
    <source>
        <dbReference type="EMBL" id="MVB10825.1"/>
    </source>
</evidence>
<organism evidence="7 8">
    <name type="scientific">Caproicibacter fermentans</name>
    <dbReference type="NCBI Taxonomy" id="2576756"/>
    <lineage>
        <taxon>Bacteria</taxon>
        <taxon>Bacillati</taxon>
        <taxon>Bacillota</taxon>
        <taxon>Clostridia</taxon>
        <taxon>Eubacteriales</taxon>
        <taxon>Acutalibacteraceae</taxon>
        <taxon>Caproicibacter</taxon>
    </lineage>
</organism>
<dbReference type="EMBL" id="VWXL01000048">
    <property type="protein sequence ID" value="MVB10825.1"/>
    <property type="molecule type" value="Genomic_DNA"/>
</dbReference>
<keyword evidence="5" id="KW-1133">Transmembrane helix</keyword>
<keyword evidence="4" id="KW-0812">Transmembrane</keyword>
<dbReference type="NCBIfam" id="NF045973">
    <property type="entry name" value="conju_CD1115"/>
    <property type="match status" value="1"/>
</dbReference>
<keyword evidence="6" id="KW-0472">Membrane</keyword>
<dbReference type="InterPro" id="IPR051539">
    <property type="entry name" value="T4SS-coupling_protein"/>
</dbReference>
<comment type="subcellular location">
    <subcellularLocation>
        <location evidence="1">Cell membrane</location>
        <topology evidence="1">Multi-pass membrane protein</topology>
    </subcellularLocation>
</comment>